<keyword evidence="3" id="KW-0808">Transferase</keyword>
<evidence type="ECO:0000259" key="6">
    <source>
        <dbReference type="Pfam" id="PF23186"/>
    </source>
</evidence>
<comment type="similarity">
    <text evidence="1">Belongs to the eukaryotic/archaeal PrmC-related family.</text>
</comment>
<dbReference type="InterPro" id="IPR007848">
    <property type="entry name" value="Small_mtfrase_dom"/>
</dbReference>
<dbReference type="InterPro" id="IPR029063">
    <property type="entry name" value="SAM-dependent_MTases_sf"/>
</dbReference>
<dbReference type="SUPFAM" id="SSF53335">
    <property type="entry name" value="S-adenosyl-L-methionine-dependent methyltransferases"/>
    <property type="match status" value="1"/>
</dbReference>
<dbReference type="PANTHER" id="PTHR45875">
    <property type="entry name" value="METHYLTRANSFERASE N6AMT1"/>
    <property type="match status" value="1"/>
</dbReference>
<dbReference type="InterPro" id="IPR055487">
    <property type="entry name" value="DUF7059"/>
</dbReference>
<dbReference type="GO" id="GO:0008168">
    <property type="term" value="F:methyltransferase activity"/>
    <property type="evidence" value="ECO:0007669"/>
    <property type="project" value="UniProtKB-KW"/>
</dbReference>
<dbReference type="PROSITE" id="PS00092">
    <property type="entry name" value="N6_MTASE"/>
    <property type="match status" value="1"/>
</dbReference>
<feature type="domain" description="DUF7059" evidence="6">
    <location>
        <begin position="22"/>
        <end position="102"/>
    </location>
</feature>
<proteinExistence type="inferred from homology"/>
<feature type="domain" description="Methyltransferase small" evidence="5">
    <location>
        <begin position="144"/>
        <end position="232"/>
    </location>
</feature>
<keyword evidence="9" id="KW-1185">Reference proteome</keyword>
<dbReference type="Pfam" id="PF23186">
    <property type="entry name" value="DUF7059"/>
    <property type="match status" value="1"/>
</dbReference>
<dbReference type="PANTHER" id="PTHR45875:SF1">
    <property type="entry name" value="METHYLTRANSFERASE N6AMT1"/>
    <property type="match status" value="1"/>
</dbReference>
<gene>
    <name evidence="8" type="ORF">M6B22_01135</name>
</gene>
<name>A0ABY7JXT6_9ACTN</name>
<evidence type="ECO:0000313" key="9">
    <source>
        <dbReference type="Proteomes" id="UP001164693"/>
    </source>
</evidence>
<dbReference type="InterPro" id="IPR052190">
    <property type="entry name" value="Euk-Arch_PrmC-MTase"/>
</dbReference>
<keyword evidence="4" id="KW-0949">S-adenosyl-L-methionine</keyword>
<dbReference type="InterPro" id="IPR002052">
    <property type="entry name" value="DNA_methylase_N6_adenine_CS"/>
</dbReference>
<dbReference type="EMBL" id="CP097463">
    <property type="protein sequence ID" value="WAX57387.1"/>
    <property type="molecule type" value="Genomic_DNA"/>
</dbReference>
<sequence>MSQPHLPILDAGPLDALRAALAGFTPDCVQAELGLGGQAAHARGDLLGVERALSGDDPLPTLIRLFLLGLPVPAHAARAALAPLRPEDAPALLEVGPDGVRARLEVRPYAAAHGDDSWCVVSDFGSDVRPGPLAADHVLGIGAASLTLAQATVRQPVQRALDLGTGCGVQALHLSGHAASVTATDVSERALRLAATTAALSGQHWELRGGSLLEPVAAEQFDLIVANPPFVVSPGCIGYDYRDSGLAGDGVSRTLVTALPDRLRPGGLAQLLANWVITADQPWDERIGGWLAGRGVDAWVWQREIAEPGEYVSMWLRDAGDQPGTARWRTQYSEWLDWFATHGVLAVGMGLVSMWRTDRADPVLVCEDVPHAVEQPAGAHLPGWIRRHRWLAEHDDRALLKARLRRADDLVRTRQELAGPDGWYPAASLLRQSHAMRWELQIDDAVAAVVAACTGEVQLGATVAVLAAALRTSDHEVSSALLPVIRDLIGRGFLEPPASGPDGRPR</sequence>
<protein>
    <submittedName>
        <fullName evidence="8">Methyltransferase</fullName>
    </submittedName>
</protein>
<organism evidence="8 9">
    <name type="scientific">Jatrophihabitans cynanchi</name>
    <dbReference type="NCBI Taxonomy" id="2944128"/>
    <lineage>
        <taxon>Bacteria</taxon>
        <taxon>Bacillati</taxon>
        <taxon>Actinomycetota</taxon>
        <taxon>Actinomycetes</taxon>
        <taxon>Jatrophihabitantales</taxon>
        <taxon>Jatrophihabitantaceae</taxon>
        <taxon>Jatrophihabitans</taxon>
    </lineage>
</organism>
<dbReference type="GO" id="GO:0032259">
    <property type="term" value="P:methylation"/>
    <property type="evidence" value="ECO:0007669"/>
    <property type="project" value="UniProtKB-KW"/>
</dbReference>
<accession>A0ABY7JXT6</accession>
<evidence type="ECO:0000259" key="7">
    <source>
        <dbReference type="Pfam" id="PF25004"/>
    </source>
</evidence>
<dbReference type="Pfam" id="PF25004">
    <property type="entry name" value="DUF7782"/>
    <property type="match status" value="1"/>
</dbReference>
<evidence type="ECO:0000256" key="1">
    <source>
        <dbReference type="ARBA" id="ARBA00006149"/>
    </source>
</evidence>
<dbReference type="Pfam" id="PF05175">
    <property type="entry name" value="MTS"/>
    <property type="match status" value="1"/>
</dbReference>
<evidence type="ECO:0000256" key="3">
    <source>
        <dbReference type="ARBA" id="ARBA00022679"/>
    </source>
</evidence>
<keyword evidence="2 8" id="KW-0489">Methyltransferase</keyword>
<dbReference type="Gene3D" id="3.40.50.150">
    <property type="entry name" value="Vaccinia Virus protein VP39"/>
    <property type="match status" value="1"/>
</dbReference>
<reference evidence="8" key="1">
    <citation type="submission" date="2022-05" db="EMBL/GenBank/DDBJ databases">
        <title>Jatrophihabitans sp. SB3-54 whole genome sequence.</title>
        <authorList>
            <person name="Suh M.K."/>
            <person name="Eom M.K."/>
            <person name="Kim J.S."/>
            <person name="Kim H.S."/>
            <person name="Do H.E."/>
            <person name="Shin Y.K."/>
            <person name="Lee J.-S."/>
        </authorList>
    </citation>
    <scope>NUCLEOTIDE SEQUENCE</scope>
    <source>
        <strain evidence="8">SB3-54</strain>
    </source>
</reference>
<evidence type="ECO:0000256" key="4">
    <source>
        <dbReference type="ARBA" id="ARBA00022691"/>
    </source>
</evidence>
<dbReference type="RefSeq" id="WP_269443925.1">
    <property type="nucleotide sequence ID" value="NZ_CP097463.1"/>
</dbReference>
<dbReference type="Proteomes" id="UP001164693">
    <property type="component" value="Chromosome"/>
</dbReference>
<evidence type="ECO:0000259" key="5">
    <source>
        <dbReference type="Pfam" id="PF05175"/>
    </source>
</evidence>
<feature type="domain" description="DUF7782" evidence="7">
    <location>
        <begin position="383"/>
        <end position="496"/>
    </location>
</feature>
<evidence type="ECO:0000256" key="2">
    <source>
        <dbReference type="ARBA" id="ARBA00022603"/>
    </source>
</evidence>
<dbReference type="CDD" id="cd02440">
    <property type="entry name" value="AdoMet_MTases"/>
    <property type="match status" value="1"/>
</dbReference>
<dbReference type="InterPro" id="IPR056684">
    <property type="entry name" value="DUF7782"/>
</dbReference>
<evidence type="ECO:0000313" key="8">
    <source>
        <dbReference type="EMBL" id="WAX57387.1"/>
    </source>
</evidence>